<reference evidence="11" key="1">
    <citation type="submission" date="2020-05" db="EMBL/GenBank/DDBJ databases">
        <title>Mycena genomes resolve the evolution of fungal bioluminescence.</title>
        <authorList>
            <person name="Tsai I.J."/>
        </authorList>
    </citation>
    <scope>NUCLEOTIDE SEQUENCE</scope>
    <source>
        <strain evidence="11">160909Yilan</strain>
    </source>
</reference>
<keyword evidence="5" id="KW-0479">Metal-binding</keyword>
<keyword evidence="3" id="KW-0533">Nickel</keyword>
<keyword evidence="7" id="KW-0560">Oxidoreductase</keyword>
<dbReference type="EMBL" id="JACAZH010000012">
    <property type="protein sequence ID" value="KAF7353529.1"/>
    <property type="molecule type" value="Genomic_DNA"/>
</dbReference>
<dbReference type="Pfam" id="PF03079">
    <property type="entry name" value="ARD"/>
    <property type="match status" value="1"/>
</dbReference>
<evidence type="ECO:0000256" key="7">
    <source>
        <dbReference type="ARBA" id="ARBA00023002"/>
    </source>
</evidence>
<dbReference type="AlphaFoldDB" id="A0A8H7CWW4"/>
<dbReference type="Gene3D" id="2.60.120.10">
    <property type="entry name" value="Jelly Rolls"/>
    <property type="match status" value="1"/>
</dbReference>
<evidence type="ECO:0000256" key="8">
    <source>
        <dbReference type="ARBA" id="ARBA00023004"/>
    </source>
</evidence>
<comment type="catalytic activity">
    <reaction evidence="1">
        <text>1,2-dihydroxy-5-(methylsulfanyl)pent-1-en-3-one + O2 = 4-methylsulfanyl-2-oxobutanoate + formate + 2 H(+)</text>
        <dbReference type="Rhea" id="RHEA:24504"/>
        <dbReference type="ChEBI" id="CHEBI:15378"/>
        <dbReference type="ChEBI" id="CHEBI:15379"/>
        <dbReference type="ChEBI" id="CHEBI:15740"/>
        <dbReference type="ChEBI" id="CHEBI:16723"/>
        <dbReference type="ChEBI" id="CHEBI:49252"/>
        <dbReference type="EC" id="1.13.11.54"/>
    </reaction>
</comment>
<dbReference type="Proteomes" id="UP000623467">
    <property type="component" value="Unassembled WGS sequence"/>
</dbReference>
<evidence type="ECO:0000256" key="1">
    <source>
        <dbReference type="ARBA" id="ARBA00000428"/>
    </source>
</evidence>
<organism evidence="11 12">
    <name type="scientific">Mycena sanguinolenta</name>
    <dbReference type="NCBI Taxonomy" id="230812"/>
    <lineage>
        <taxon>Eukaryota</taxon>
        <taxon>Fungi</taxon>
        <taxon>Dikarya</taxon>
        <taxon>Basidiomycota</taxon>
        <taxon>Agaricomycotina</taxon>
        <taxon>Agaricomycetes</taxon>
        <taxon>Agaricomycetidae</taxon>
        <taxon>Agaricales</taxon>
        <taxon>Marasmiineae</taxon>
        <taxon>Mycenaceae</taxon>
        <taxon>Mycena</taxon>
    </lineage>
</organism>
<dbReference type="InterPro" id="IPR004313">
    <property type="entry name" value="ARD"/>
</dbReference>
<dbReference type="InterPro" id="IPR014710">
    <property type="entry name" value="RmlC-like_jellyroll"/>
</dbReference>
<keyword evidence="8" id="KW-0408">Iron</keyword>
<comment type="caution">
    <text evidence="11">The sequence shown here is derived from an EMBL/GenBank/DDBJ whole genome shotgun (WGS) entry which is preliminary data.</text>
</comment>
<proteinExistence type="predicted"/>
<evidence type="ECO:0000256" key="10">
    <source>
        <dbReference type="ARBA" id="ARBA00039005"/>
    </source>
</evidence>
<dbReference type="PANTHER" id="PTHR23418:SF0">
    <property type="entry name" value="ACIREDUCTONE DIOXYGENASE"/>
    <property type="match status" value="1"/>
</dbReference>
<keyword evidence="12" id="KW-1185">Reference proteome</keyword>
<dbReference type="GO" id="GO:0010309">
    <property type="term" value="F:acireductone dioxygenase [iron(II)-requiring] activity"/>
    <property type="evidence" value="ECO:0007669"/>
    <property type="project" value="UniProtKB-EC"/>
</dbReference>
<evidence type="ECO:0000256" key="4">
    <source>
        <dbReference type="ARBA" id="ARBA00022605"/>
    </source>
</evidence>
<evidence type="ECO:0000313" key="12">
    <source>
        <dbReference type="Proteomes" id="UP000623467"/>
    </source>
</evidence>
<keyword evidence="4" id="KW-0028">Amino-acid biosynthesis</keyword>
<gene>
    <name evidence="11" type="ORF">MSAN_01542700</name>
</gene>
<name>A0A8H7CWW4_9AGAR</name>
<dbReference type="SUPFAM" id="SSF51182">
    <property type="entry name" value="RmlC-like cupins"/>
    <property type="match status" value="1"/>
</dbReference>
<evidence type="ECO:0000256" key="2">
    <source>
        <dbReference type="ARBA" id="ARBA00001954"/>
    </source>
</evidence>
<dbReference type="OrthoDB" id="1867259at2759"/>
<dbReference type="EC" id="1.13.11.54" evidence="10"/>
<accession>A0A8H7CWW4</accession>
<sequence length="143" mass="15681">MPIDRIETPTDAWIRIAVTPGDLLVLPAGIYHRFTLDTKDQIGALTRLFHAFLCSFDILSPFRGSRYVLRITLHSMRCPTAAACAFEVGLDAVRRWCGRTRTQDEPNWIPHAHSAGTDANVHRVGYLRDIGAGISPAVGAVGA</sequence>
<evidence type="ECO:0000256" key="3">
    <source>
        <dbReference type="ARBA" id="ARBA00022596"/>
    </source>
</evidence>
<evidence type="ECO:0000256" key="5">
    <source>
        <dbReference type="ARBA" id="ARBA00022723"/>
    </source>
</evidence>
<evidence type="ECO:0000256" key="6">
    <source>
        <dbReference type="ARBA" id="ARBA00022964"/>
    </source>
</evidence>
<dbReference type="GO" id="GO:0009086">
    <property type="term" value="P:methionine biosynthetic process"/>
    <property type="evidence" value="ECO:0007669"/>
    <property type="project" value="UniProtKB-KW"/>
</dbReference>
<dbReference type="InterPro" id="IPR011051">
    <property type="entry name" value="RmlC_Cupin_sf"/>
</dbReference>
<dbReference type="GO" id="GO:0046872">
    <property type="term" value="F:metal ion binding"/>
    <property type="evidence" value="ECO:0007669"/>
    <property type="project" value="UniProtKB-KW"/>
</dbReference>
<evidence type="ECO:0000313" key="11">
    <source>
        <dbReference type="EMBL" id="KAF7353529.1"/>
    </source>
</evidence>
<keyword evidence="6 11" id="KW-0223">Dioxygenase</keyword>
<comment type="cofactor">
    <cofactor evidence="2">
        <name>Fe(2+)</name>
        <dbReference type="ChEBI" id="CHEBI:29033"/>
    </cofactor>
</comment>
<keyword evidence="9" id="KW-0486">Methionine biosynthesis</keyword>
<evidence type="ECO:0000256" key="9">
    <source>
        <dbReference type="ARBA" id="ARBA00023167"/>
    </source>
</evidence>
<protein>
    <recommendedName>
        <fullName evidence="10">acireductone dioxygenase (Fe(2+)-requiring)</fullName>
        <ecNumber evidence="10">1.13.11.54</ecNumber>
    </recommendedName>
</protein>
<dbReference type="PANTHER" id="PTHR23418">
    <property type="entry name" value="ACIREDUCTONE DIOXYGENASE"/>
    <property type="match status" value="1"/>
</dbReference>